<dbReference type="AlphaFoldDB" id="A0A6S6QYI2"/>
<evidence type="ECO:0000313" key="3">
    <source>
        <dbReference type="EMBL" id="BCJ92091.1"/>
    </source>
</evidence>
<gene>
    <name evidence="3" type="ORF">IZ6_28260</name>
</gene>
<dbReference type="InterPro" id="IPR003791">
    <property type="entry name" value="UPF0178"/>
</dbReference>
<evidence type="ECO:0000313" key="4">
    <source>
        <dbReference type="Proteomes" id="UP000515317"/>
    </source>
</evidence>
<dbReference type="PANTHER" id="PTHR35146:SF1">
    <property type="entry name" value="UPF0178 PROTEIN YAII"/>
    <property type="match status" value="1"/>
</dbReference>
<dbReference type="CDD" id="cd18720">
    <property type="entry name" value="PIN_YqxD-like"/>
    <property type="match status" value="1"/>
</dbReference>
<evidence type="ECO:0000256" key="2">
    <source>
        <dbReference type="HAMAP-Rule" id="MF_00489"/>
    </source>
</evidence>
<keyword evidence="4" id="KW-1185">Reference proteome</keyword>
<dbReference type="Pfam" id="PF02639">
    <property type="entry name" value="DUF188"/>
    <property type="match status" value="1"/>
</dbReference>
<name>A0A6S6QYI2_9HYPH</name>
<dbReference type="HAMAP" id="MF_00489">
    <property type="entry name" value="UPF0178"/>
    <property type="match status" value="1"/>
</dbReference>
<proteinExistence type="inferred from homology"/>
<dbReference type="RefSeq" id="WP_222875690.1">
    <property type="nucleotide sequence ID" value="NZ_AP023361.1"/>
</dbReference>
<evidence type="ECO:0000256" key="1">
    <source>
        <dbReference type="ARBA" id="ARBA00008522"/>
    </source>
</evidence>
<dbReference type="EMBL" id="AP023361">
    <property type="protein sequence ID" value="BCJ92091.1"/>
    <property type="molecule type" value="Genomic_DNA"/>
</dbReference>
<organism evidence="3 4">
    <name type="scientific">Terrihabitans soli</name>
    <dbReference type="NCBI Taxonomy" id="708113"/>
    <lineage>
        <taxon>Bacteria</taxon>
        <taxon>Pseudomonadati</taxon>
        <taxon>Pseudomonadota</taxon>
        <taxon>Alphaproteobacteria</taxon>
        <taxon>Hyphomicrobiales</taxon>
        <taxon>Terrihabitans</taxon>
    </lineage>
</organism>
<protein>
    <recommendedName>
        <fullName evidence="2">UPF0178 protein IZ6_28260</fullName>
    </recommendedName>
</protein>
<reference evidence="3 4" key="1">
    <citation type="submission" date="2020-08" db="EMBL/GenBank/DDBJ databases">
        <title>Genome sequence of Rhizobiales bacterium strain IZ6.</title>
        <authorList>
            <person name="Nakai R."/>
            <person name="Naganuma T."/>
        </authorList>
    </citation>
    <scope>NUCLEOTIDE SEQUENCE [LARGE SCALE GENOMIC DNA]</scope>
    <source>
        <strain evidence="3 4">IZ6</strain>
    </source>
</reference>
<dbReference type="NCBIfam" id="NF001095">
    <property type="entry name" value="PRK00124.1"/>
    <property type="match status" value="1"/>
</dbReference>
<comment type="similarity">
    <text evidence="1 2">Belongs to the UPF0178 family.</text>
</comment>
<dbReference type="PANTHER" id="PTHR35146">
    <property type="entry name" value="UPF0178 PROTEIN YAII"/>
    <property type="match status" value="1"/>
</dbReference>
<accession>A0A6S6QYI2</accession>
<dbReference type="KEGG" id="tso:IZ6_28260"/>
<sequence>MAGPILIYVDADACPVKEEIYRVAARYGLKVFVVANAFINVPKDPMIERVIVPAGPDVADNWIAERAAPGAIVITQDVPLADRSVKAGAEVIGNTGRPFTEASIGMALATRNLMDELRSAGQTTRGPRPFSPKDRSDFLQALDKTVNTLKRKGFGL</sequence>
<dbReference type="Proteomes" id="UP000515317">
    <property type="component" value="Chromosome"/>
</dbReference>